<name>A0A381PUT6_9ZZZZ</name>
<dbReference type="AlphaFoldDB" id="A0A381PUT6"/>
<feature type="transmembrane region" description="Helical" evidence="6">
    <location>
        <begin position="58"/>
        <end position="79"/>
    </location>
</feature>
<feature type="transmembrane region" description="Helical" evidence="6">
    <location>
        <begin position="151"/>
        <end position="169"/>
    </location>
</feature>
<evidence type="ECO:0000256" key="5">
    <source>
        <dbReference type="ARBA" id="ARBA00023136"/>
    </source>
</evidence>
<feature type="transmembrane region" description="Helical" evidence="6">
    <location>
        <begin position="303"/>
        <end position="336"/>
    </location>
</feature>
<feature type="transmembrane region" description="Helical" evidence="6">
    <location>
        <begin position="265"/>
        <end position="283"/>
    </location>
</feature>
<evidence type="ECO:0008006" key="8">
    <source>
        <dbReference type="Google" id="ProtNLM"/>
    </source>
</evidence>
<comment type="subcellular location">
    <subcellularLocation>
        <location evidence="1">Membrane</location>
        <topology evidence="1">Multi-pass membrane protein</topology>
    </subcellularLocation>
</comment>
<dbReference type="PANTHER" id="PTHR21716:SF4">
    <property type="entry name" value="TRANSMEMBRANE PROTEIN 245"/>
    <property type="match status" value="1"/>
</dbReference>
<comment type="similarity">
    <text evidence="2">Belongs to the autoinducer-2 exporter (AI-2E) (TC 2.A.86) family.</text>
</comment>
<evidence type="ECO:0000256" key="1">
    <source>
        <dbReference type="ARBA" id="ARBA00004141"/>
    </source>
</evidence>
<keyword evidence="3 6" id="KW-0812">Transmembrane</keyword>
<sequence length="341" mass="38118">MKSENAYLILLGIITVLFSTLLFDYFIPIFWAVIFSILFSPMHNVINRYIKRPSLSSCLTLIGILLIVILPSFFILAAITNEIYQILSNIESGQYDIQSFTKSAISVLPILEQTIEKLDINIETIGKQLNDLAYGVAQFSYSAVIRASENIVNFVISLLIMVYLLFFFLRDGKTILDACIEAFPMEDKHEKFLLDKFNHVTKATIKGTFLVALSQGFLGYIILTLLNVQGAALWGFIMALFSILPGIGTAIVWLPISLVLFYKGLWINASILIFSGFFIIGIVDNLLRPYLISKETKLPDYLVLLTTIGGISLFGISGFVLGPIIAALFISLWSLMKKTHV</sequence>
<feature type="transmembrane region" description="Helical" evidence="6">
    <location>
        <begin position="7"/>
        <end position="23"/>
    </location>
</feature>
<keyword evidence="4 6" id="KW-1133">Transmembrane helix</keyword>
<evidence type="ECO:0000256" key="3">
    <source>
        <dbReference type="ARBA" id="ARBA00022692"/>
    </source>
</evidence>
<gene>
    <name evidence="7" type="ORF">METZ01_LOCUS22573</name>
</gene>
<dbReference type="Pfam" id="PF01594">
    <property type="entry name" value="AI-2E_transport"/>
    <property type="match status" value="1"/>
</dbReference>
<feature type="transmembrane region" description="Helical" evidence="6">
    <location>
        <begin position="232"/>
        <end position="253"/>
    </location>
</feature>
<organism evidence="7">
    <name type="scientific">marine metagenome</name>
    <dbReference type="NCBI Taxonomy" id="408172"/>
    <lineage>
        <taxon>unclassified sequences</taxon>
        <taxon>metagenomes</taxon>
        <taxon>ecological metagenomes</taxon>
    </lineage>
</organism>
<evidence type="ECO:0000256" key="4">
    <source>
        <dbReference type="ARBA" id="ARBA00022989"/>
    </source>
</evidence>
<dbReference type="GO" id="GO:0016020">
    <property type="term" value="C:membrane"/>
    <property type="evidence" value="ECO:0007669"/>
    <property type="project" value="UniProtKB-SubCell"/>
</dbReference>
<dbReference type="EMBL" id="UINC01001070">
    <property type="protein sequence ID" value="SUZ69719.1"/>
    <property type="molecule type" value="Genomic_DNA"/>
</dbReference>
<accession>A0A381PUT6</accession>
<evidence type="ECO:0000313" key="7">
    <source>
        <dbReference type="EMBL" id="SUZ69719.1"/>
    </source>
</evidence>
<protein>
    <recommendedName>
        <fullName evidence="8">AI-2E family transporter</fullName>
    </recommendedName>
</protein>
<dbReference type="PANTHER" id="PTHR21716">
    <property type="entry name" value="TRANSMEMBRANE PROTEIN"/>
    <property type="match status" value="1"/>
</dbReference>
<dbReference type="InterPro" id="IPR002549">
    <property type="entry name" value="AI-2E-like"/>
</dbReference>
<proteinExistence type="inferred from homology"/>
<evidence type="ECO:0000256" key="2">
    <source>
        <dbReference type="ARBA" id="ARBA00009773"/>
    </source>
</evidence>
<reference evidence="7" key="1">
    <citation type="submission" date="2018-05" db="EMBL/GenBank/DDBJ databases">
        <authorList>
            <person name="Lanie J.A."/>
            <person name="Ng W.-L."/>
            <person name="Kazmierczak K.M."/>
            <person name="Andrzejewski T.M."/>
            <person name="Davidsen T.M."/>
            <person name="Wayne K.J."/>
            <person name="Tettelin H."/>
            <person name="Glass J.I."/>
            <person name="Rusch D."/>
            <person name="Podicherti R."/>
            <person name="Tsui H.-C.T."/>
            <person name="Winkler M.E."/>
        </authorList>
    </citation>
    <scope>NUCLEOTIDE SEQUENCE</scope>
</reference>
<evidence type="ECO:0000256" key="6">
    <source>
        <dbReference type="SAM" id="Phobius"/>
    </source>
</evidence>
<feature type="transmembrane region" description="Helical" evidence="6">
    <location>
        <begin position="207"/>
        <end position="226"/>
    </location>
</feature>
<keyword evidence="5 6" id="KW-0472">Membrane</keyword>